<evidence type="ECO:0000256" key="7">
    <source>
        <dbReference type="ARBA" id="ARBA00023125"/>
    </source>
</evidence>
<feature type="domain" description="LIM zinc-binding" evidence="14">
    <location>
        <begin position="114"/>
        <end position="178"/>
    </location>
</feature>
<dbReference type="Pfam" id="PF00046">
    <property type="entry name" value="Homeodomain"/>
    <property type="match status" value="1"/>
</dbReference>
<keyword evidence="8 10" id="KW-0371">Homeobox</keyword>
<comment type="subcellular location">
    <subcellularLocation>
        <location evidence="1 10 12">Nucleus</location>
    </subcellularLocation>
</comment>
<evidence type="ECO:0000256" key="12">
    <source>
        <dbReference type="RuleBase" id="RU000682"/>
    </source>
</evidence>
<keyword evidence="2" id="KW-0217">Developmental protein</keyword>
<dbReference type="PROSITE" id="PS50023">
    <property type="entry name" value="LIM_DOMAIN_2"/>
    <property type="match status" value="2"/>
</dbReference>
<accession>A0A914CCM6</accession>
<dbReference type="PANTHER" id="PTHR24204:SF8">
    <property type="entry name" value="TAILUP, ISOFORM A"/>
    <property type="match status" value="1"/>
</dbReference>
<dbReference type="Gene3D" id="2.10.110.10">
    <property type="entry name" value="Cysteine Rich Protein"/>
    <property type="match status" value="2"/>
</dbReference>
<dbReference type="GO" id="GO:0045944">
    <property type="term" value="P:positive regulation of transcription by RNA polymerase II"/>
    <property type="evidence" value="ECO:0007669"/>
    <property type="project" value="InterPro"/>
</dbReference>
<proteinExistence type="predicted"/>
<dbReference type="PROSITE" id="PS50071">
    <property type="entry name" value="HOMEOBOX_2"/>
    <property type="match status" value="1"/>
</dbReference>
<evidence type="ECO:0000256" key="8">
    <source>
        <dbReference type="ARBA" id="ARBA00023155"/>
    </source>
</evidence>
<dbReference type="GO" id="GO:0005634">
    <property type="term" value="C:nucleus"/>
    <property type="evidence" value="ECO:0007669"/>
    <property type="project" value="UniProtKB-SubCell"/>
</dbReference>
<feature type="domain" description="Homeobox" evidence="15">
    <location>
        <begin position="280"/>
        <end position="340"/>
    </location>
</feature>
<dbReference type="InterPro" id="IPR017970">
    <property type="entry name" value="Homeobox_CS"/>
</dbReference>
<dbReference type="GO" id="GO:0048665">
    <property type="term" value="P:neuron fate specification"/>
    <property type="evidence" value="ECO:0007669"/>
    <property type="project" value="InterPro"/>
</dbReference>
<dbReference type="GO" id="GO:0000981">
    <property type="term" value="F:DNA-binding transcription factor activity, RNA polymerase II-specific"/>
    <property type="evidence" value="ECO:0007669"/>
    <property type="project" value="InterPro"/>
</dbReference>
<evidence type="ECO:0000313" key="16">
    <source>
        <dbReference type="Proteomes" id="UP000887540"/>
    </source>
</evidence>
<evidence type="ECO:0000256" key="2">
    <source>
        <dbReference type="ARBA" id="ARBA00022473"/>
    </source>
</evidence>
<evidence type="ECO:0000256" key="5">
    <source>
        <dbReference type="ARBA" id="ARBA00022833"/>
    </source>
</evidence>
<dbReference type="SUPFAM" id="SSF57716">
    <property type="entry name" value="Glucocorticoid receptor-like (DNA-binding domain)"/>
    <property type="match status" value="1"/>
</dbReference>
<dbReference type="PROSITE" id="PS00027">
    <property type="entry name" value="HOMEOBOX_1"/>
    <property type="match status" value="1"/>
</dbReference>
<dbReference type="SUPFAM" id="SSF46689">
    <property type="entry name" value="Homeodomain-like"/>
    <property type="match status" value="1"/>
</dbReference>
<organism evidence="16 17">
    <name type="scientific">Acrobeloides nanus</name>
    <dbReference type="NCBI Taxonomy" id="290746"/>
    <lineage>
        <taxon>Eukaryota</taxon>
        <taxon>Metazoa</taxon>
        <taxon>Ecdysozoa</taxon>
        <taxon>Nematoda</taxon>
        <taxon>Chromadorea</taxon>
        <taxon>Rhabditida</taxon>
        <taxon>Tylenchina</taxon>
        <taxon>Cephalobomorpha</taxon>
        <taxon>Cephaloboidea</taxon>
        <taxon>Cephalobidae</taxon>
        <taxon>Acrobeloides</taxon>
    </lineage>
</organism>
<dbReference type="FunFam" id="1.10.10.60:FF:000041">
    <property type="entry name" value="insulin gene enhancer protein ISL-1"/>
    <property type="match status" value="1"/>
</dbReference>
<evidence type="ECO:0000256" key="10">
    <source>
        <dbReference type="PROSITE-ProRule" id="PRU00108"/>
    </source>
</evidence>
<evidence type="ECO:0000256" key="13">
    <source>
        <dbReference type="SAM" id="MobiDB-lite"/>
    </source>
</evidence>
<keyword evidence="5 11" id="KW-0862">Zinc</keyword>
<sequence>MLGAPPTPGNFDDSGCVTTDGSSMESLNGICDKLNGGGGDSLLKSTKRMSICSSCGQQITDRFILRVHPNLEFHAGCLKCTDCNRFLDETCTAFVRNGKTFCKEDYLNFRLFGRKCRRCDQQFQRNDLVMRARNLVYHYDCFSCHSCNKQLASGEHFVVHDDDELYCPKDCLLRPSSVKTVKDDEEWDSIVGCSEKDVCCPLSPAASPALSNKSPSTTSDEQSMSSLQQPTMPQTPSTSVPPNLGNNGLMHFGQRHSGSTSSSSNGSTIGSGGIKKKKDKPSTRVRTVLSETQLRILKQMYGNNTRPDAMTKEQLSEMTGLSARVIRVWFQNKRCKDKKRQNAMREQQKVLEKEQALHGVRINGIGPLIAASPTSLQDPNLNMGAIDIHQFPQNPVLWATNCMDTSGGHLQRGPSMDGIQPPPPYQPPNLMMQGPHPGAGGFTDLGGPMDIPGAYAMLGHQANFGLPHGIQLDPSDFSPQLGASSLSSPSCSD</sequence>
<keyword evidence="9 10" id="KW-0539">Nucleus</keyword>
<reference evidence="17" key="1">
    <citation type="submission" date="2022-11" db="UniProtKB">
        <authorList>
            <consortium name="WormBaseParasite"/>
        </authorList>
    </citation>
    <scope>IDENTIFICATION</scope>
</reference>
<feature type="region of interest" description="Disordered" evidence="13">
    <location>
        <begin position="206"/>
        <end position="285"/>
    </location>
</feature>
<evidence type="ECO:0000256" key="6">
    <source>
        <dbReference type="ARBA" id="ARBA00023038"/>
    </source>
</evidence>
<evidence type="ECO:0000313" key="17">
    <source>
        <dbReference type="WBParaSite" id="ACRNAN_Path_862.g3331.t1"/>
    </source>
</evidence>
<dbReference type="FunFam" id="2.10.110.10:FF:000034">
    <property type="entry name" value="Insulin gene enhancer protein ISL"/>
    <property type="match status" value="1"/>
</dbReference>
<evidence type="ECO:0000256" key="11">
    <source>
        <dbReference type="PROSITE-ProRule" id="PRU00125"/>
    </source>
</evidence>
<dbReference type="AlphaFoldDB" id="A0A914CCM6"/>
<evidence type="ECO:0000256" key="9">
    <source>
        <dbReference type="ARBA" id="ARBA00023242"/>
    </source>
</evidence>
<dbReference type="PANTHER" id="PTHR24204">
    <property type="entry name" value="INSULIN GENE ENHANCER PROTEIN"/>
    <property type="match status" value="1"/>
</dbReference>
<dbReference type="CDD" id="cd00086">
    <property type="entry name" value="homeodomain"/>
    <property type="match status" value="1"/>
</dbReference>
<name>A0A914CCM6_9BILA</name>
<dbReference type="InterPro" id="IPR009057">
    <property type="entry name" value="Homeodomain-like_sf"/>
</dbReference>
<dbReference type="SMART" id="SM00132">
    <property type="entry name" value="LIM"/>
    <property type="match status" value="2"/>
</dbReference>
<keyword evidence="16" id="KW-1185">Reference proteome</keyword>
<dbReference type="SMART" id="SM00389">
    <property type="entry name" value="HOX"/>
    <property type="match status" value="1"/>
</dbReference>
<evidence type="ECO:0000259" key="15">
    <source>
        <dbReference type="PROSITE" id="PS50071"/>
    </source>
</evidence>
<dbReference type="InterPro" id="IPR001781">
    <property type="entry name" value="Znf_LIM"/>
</dbReference>
<dbReference type="InterPro" id="IPR013087">
    <property type="entry name" value="Znf_C2H2_type"/>
</dbReference>
<keyword evidence="4" id="KW-0677">Repeat</keyword>
<evidence type="ECO:0000259" key="14">
    <source>
        <dbReference type="PROSITE" id="PS50023"/>
    </source>
</evidence>
<dbReference type="WBParaSite" id="ACRNAN_Path_862.g3331.t1">
    <property type="protein sequence ID" value="ACRNAN_Path_862.g3331.t1"/>
    <property type="gene ID" value="ACRNAN_Path_862.g3331"/>
</dbReference>
<dbReference type="Proteomes" id="UP000887540">
    <property type="component" value="Unplaced"/>
</dbReference>
<dbReference type="PROSITE" id="PS00478">
    <property type="entry name" value="LIM_DOMAIN_1"/>
    <property type="match status" value="1"/>
</dbReference>
<keyword evidence="6 11" id="KW-0440">LIM domain</keyword>
<dbReference type="Pfam" id="PF00412">
    <property type="entry name" value="LIM"/>
    <property type="match status" value="2"/>
</dbReference>
<dbReference type="CDD" id="cd09366">
    <property type="entry name" value="LIM1_Isl"/>
    <property type="match status" value="1"/>
</dbReference>
<dbReference type="InterPro" id="IPR047169">
    <property type="entry name" value="ISL1/2-like"/>
</dbReference>
<dbReference type="GO" id="GO:0007409">
    <property type="term" value="P:axonogenesis"/>
    <property type="evidence" value="ECO:0007669"/>
    <property type="project" value="TreeGrafter"/>
</dbReference>
<feature type="domain" description="LIM zinc-binding" evidence="14">
    <location>
        <begin position="50"/>
        <end position="112"/>
    </location>
</feature>
<dbReference type="GO" id="GO:0046872">
    <property type="term" value="F:metal ion binding"/>
    <property type="evidence" value="ECO:0007669"/>
    <property type="project" value="UniProtKB-KW"/>
</dbReference>
<evidence type="ECO:0000256" key="1">
    <source>
        <dbReference type="ARBA" id="ARBA00004123"/>
    </source>
</evidence>
<keyword evidence="3 11" id="KW-0479">Metal-binding</keyword>
<dbReference type="GO" id="GO:0003677">
    <property type="term" value="F:DNA binding"/>
    <property type="evidence" value="ECO:0007669"/>
    <property type="project" value="UniProtKB-UniRule"/>
</dbReference>
<protein>
    <submittedName>
        <fullName evidence="17">Uncharacterized protein</fullName>
    </submittedName>
</protein>
<dbReference type="InterPro" id="IPR047244">
    <property type="entry name" value="ISL1/2-like_LIM1"/>
</dbReference>
<feature type="compositionally biased region" description="Polar residues" evidence="13">
    <location>
        <begin position="209"/>
        <end position="246"/>
    </location>
</feature>
<evidence type="ECO:0000256" key="4">
    <source>
        <dbReference type="ARBA" id="ARBA00022737"/>
    </source>
</evidence>
<keyword evidence="7 10" id="KW-0238">DNA-binding</keyword>
<feature type="DNA-binding region" description="Homeobox" evidence="10">
    <location>
        <begin position="282"/>
        <end position="341"/>
    </location>
</feature>
<dbReference type="InterPro" id="IPR001356">
    <property type="entry name" value="HD"/>
</dbReference>
<evidence type="ECO:0000256" key="3">
    <source>
        <dbReference type="ARBA" id="ARBA00022723"/>
    </source>
</evidence>
<dbReference type="PROSITE" id="PS00028">
    <property type="entry name" value="ZINC_FINGER_C2H2_1"/>
    <property type="match status" value="1"/>
</dbReference>
<feature type="compositionally biased region" description="Low complexity" evidence="13">
    <location>
        <begin position="257"/>
        <end position="268"/>
    </location>
</feature>
<dbReference type="Gene3D" id="1.10.10.60">
    <property type="entry name" value="Homeodomain-like"/>
    <property type="match status" value="1"/>
</dbReference>